<dbReference type="Gene3D" id="3.30.230.10">
    <property type="match status" value="1"/>
</dbReference>
<dbReference type="InterPro" id="IPR000523">
    <property type="entry name" value="Mg_chelatse_chII-like_cat_dom"/>
</dbReference>
<dbReference type="PRINTS" id="PR01657">
    <property type="entry name" value="MCMFAMILY"/>
</dbReference>
<dbReference type="NCBIfam" id="TIGR00368">
    <property type="entry name" value="YifB family Mg chelatase-like AAA ATPase"/>
    <property type="match status" value="1"/>
</dbReference>
<comment type="similarity">
    <text evidence="1">Belongs to the Mg-chelatase subunits D/I family. ComM subfamily.</text>
</comment>
<dbReference type="InterPro" id="IPR020568">
    <property type="entry name" value="Ribosomal_Su5_D2-typ_SF"/>
</dbReference>
<reference evidence="5 6" key="1">
    <citation type="journal article" date="2016" name="Nat. Commun.">
        <title>Thousands of microbial genomes shed light on interconnected biogeochemical processes in an aquifer system.</title>
        <authorList>
            <person name="Anantharaman K."/>
            <person name="Brown C.T."/>
            <person name="Hug L.A."/>
            <person name="Sharon I."/>
            <person name="Castelle C.J."/>
            <person name="Probst A.J."/>
            <person name="Thomas B.C."/>
            <person name="Singh A."/>
            <person name="Wilkins M.J."/>
            <person name="Karaoz U."/>
            <person name="Brodie E.L."/>
            <person name="Williams K.H."/>
            <person name="Hubbard S.S."/>
            <person name="Banfield J.F."/>
        </authorList>
    </citation>
    <scope>NUCLEOTIDE SEQUENCE [LARGE SCALE GENOMIC DNA]</scope>
</reference>
<dbReference type="PANTHER" id="PTHR32039">
    <property type="entry name" value="MAGNESIUM-CHELATASE SUBUNIT CHLI"/>
    <property type="match status" value="1"/>
</dbReference>
<dbReference type="InterPro" id="IPR003593">
    <property type="entry name" value="AAA+_ATPase"/>
</dbReference>
<dbReference type="InterPro" id="IPR025158">
    <property type="entry name" value="Mg_chelat-rel_C"/>
</dbReference>
<dbReference type="Pfam" id="PF13335">
    <property type="entry name" value="Mg_chelatase_C"/>
    <property type="match status" value="1"/>
</dbReference>
<evidence type="ECO:0000313" key="5">
    <source>
        <dbReference type="EMBL" id="OGE37449.1"/>
    </source>
</evidence>
<proteinExistence type="inferred from homology"/>
<dbReference type="Pfam" id="PF13541">
    <property type="entry name" value="ChlI"/>
    <property type="match status" value="1"/>
</dbReference>
<dbReference type="AlphaFoldDB" id="A0A1F5K972"/>
<dbReference type="GO" id="GO:0005524">
    <property type="term" value="F:ATP binding"/>
    <property type="evidence" value="ECO:0007669"/>
    <property type="project" value="UniProtKB-KW"/>
</dbReference>
<dbReference type="InterPro" id="IPR027417">
    <property type="entry name" value="P-loop_NTPase"/>
</dbReference>
<comment type="caution">
    <text evidence="5">The sequence shown here is derived from an EMBL/GenBank/DDBJ whole genome shotgun (WGS) entry which is preliminary data.</text>
</comment>
<dbReference type="CDD" id="cd00009">
    <property type="entry name" value="AAA"/>
    <property type="match status" value="1"/>
</dbReference>
<dbReference type="Pfam" id="PF01078">
    <property type="entry name" value="Mg_chelatase"/>
    <property type="match status" value="1"/>
</dbReference>
<evidence type="ECO:0000256" key="1">
    <source>
        <dbReference type="ARBA" id="ARBA00006354"/>
    </source>
</evidence>
<evidence type="ECO:0000256" key="2">
    <source>
        <dbReference type="ARBA" id="ARBA00022741"/>
    </source>
</evidence>
<keyword evidence="2" id="KW-0547">Nucleotide-binding</keyword>
<organism evidence="5 6">
    <name type="scientific">Candidatus Daviesbacteria bacterium RIFCSPHIGHO2_12_FULL_37_11</name>
    <dbReference type="NCBI Taxonomy" id="1797777"/>
    <lineage>
        <taxon>Bacteria</taxon>
        <taxon>Candidatus Daviesiibacteriota</taxon>
    </lineage>
</organism>
<keyword evidence="3" id="KW-0067">ATP-binding</keyword>
<dbReference type="Proteomes" id="UP000176527">
    <property type="component" value="Unassembled WGS sequence"/>
</dbReference>
<dbReference type="Gene3D" id="3.40.50.300">
    <property type="entry name" value="P-loop containing nucleotide triphosphate hydrolases"/>
    <property type="match status" value="1"/>
</dbReference>
<dbReference type="PANTHER" id="PTHR32039:SF7">
    <property type="entry name" value="COMPETENCE PROTEIN COMM"/>
    <property type="match status" value="1"/>
</dbReference>
<name>A0A1F5K972_9BACT</name>
<accession>A0A1F5K972</accession>
<dbReference type="InterPro" id="IPR001208">
    <property type="entry name" value="MCM_dom"/>
</dbReference>
<dbReference type="InterPro" id="IPR004482">
    <property type="entry name" value="Mg_chelat-rel"/>
</dbReference>
<evidence type="ECO:0000313" key="6">
    <source>
        <dbReference type="Proteomes" id="UP000176527"/>
    </source>
</evidence>
<dbReference type="InterPro" id="IPR045006">
    <property type="entry name" value="CHLI-like"/>
</dbReference>
<evidence type="ECO:0000259" key="4">
    <source>
        <dbReference type="SMART" id="SM00382"/>
    </source>
</evidence>
<evidence type="ECO:0000256" key="3">
    <source>
        <dbReference type="ARBA" id="ARBA00022840"/>
    </source>
</evidence>
<dbReference type="InterPro" id="IPR014721">
    <property type="entry name" value="Ribsml_uS5_D2-typ_fold_subgr"/>
</dbReference>
<sequence>MLAKVLSGANVALDAVPVTIEVDIALQGLPSFTIVGLADRAVEESKERVRSAIRNSGSDFLSKKITINLAPADLPKMGPSYDLPIALGLLLASGQIPYINPKKLNLNETLVVGELSLDGNLRRTQGVLPMATLAKQMGLKRIIVPKENGQEAAVVGNLEVLAFESLQEVVKVMLGQTNTQPVKNKKINLSNNRKFEYDFSQVKGQESTKRALEIAASGGHNVLLKGPPGAGKTMLARAFPSILPEMSLDEAIEVTKIYSISGKLPSGQSLIIARPFRSPHHTASYIGLIGGGNSIRPGEISLAHRGVLFMDEIPEFPRQVLEALRQPLEDKEITISRASGSLTFPANFILMAAQNPCPCGFLGDKKRNCSCMPGQISKYQRRISGPLLDRVDIYLEVPSVEVEKLSGDIISESSDVVRDRVNKARKIQAARFKDLPNGRQGRILTNSQMGSDEIKKYCQISEEGLNLLKMAISSLNLSARGYTRVLKLARTIADLTESENILTEHIAEALQYRSRDELH</sequence>
<dbReference type="EMBL" id="MFDE01000043">
    <property type="protein sequence ID" value="OGE37449.1"/>
    <property type="molecule type" value="Genomic_DNA"/>
</dbReference>
<gene>
    <name evidence="5" type="ORF">A3F00_01115</name>
</gene>
<dbReference type="GO" id="GO:0003677">
    <property type="term" value="F:DNA binding"/>
    <property type="evidence" value="ECO:0007669"/>
    <property type="project" value="InterPro"/>
</dbReference>
<protein>
    <submittedName>
        <fullName evidence="5">Magnesium chelatase</fullName>
    </submittedName>
</protein>
<feature type="domain" description="AAA+ ATPase" evidence="4">
    <location>
        <begin position="218"/>
        <end position="401"/>
    </location>
</feature>
<dbReference type="SUPFAM" id="SSF52540">
    <property type="entry name" value="P-loop containing nucleoside triphosphate hydrolases"/>
    <property type="match status" value="1"/>
</dbReference>
<dbReference type="SMART" id="SM00382">
    <property type="entry name" value="AAA"/>
    <property type="match status" value="1"/>
</dbReference>
<dbReference type="SUPFAM" id="SSF54211">
    <property type="entry name" value="Ribosomal protein S5 domain 2-like"/>
    <property type="match status" value="1"/>
</dbReference>